<dbReference type="InterPro" id="IPR011047">
    <property type="entry name" value="Quinoprotein_ADH-like_sf"/>
</dbReference>
<dbReference type="PANTHER" id="PTHR34512:SF30">
    <property type="entry name" value="OUTER MEMBRANE PROTEIN ASSEMBLY FACTOR BAMB"/>
    <property type="match status" value="1"/>
</dbReference>
<feature type="region of interest" description="Disordered" evidence="1">
    <location>
        <begin position="164"/>
        <end position="190"/>
    </location>
</feature>
<dbReference type="Proteomes" id="UP001216907">
    <property type="component" value="Unassembled WGS sequence"/>
</dbReference>
<feature type="transmembrane region" description="Helical" evidence="2">
    <location>
        <begin position="218"/>
        <end position="239"/>
    </location>
</feature>
<dbReference type="EMBL" id="JARRAG010000001">
    <property type="protein sequence ID" value="MDG3003145.1"/>
    <property type="molecule type" value="Genomic_DNA"/>
</dbReference>
<evidence type="ECO:0000256" key="2">
    <source>
        <dbReference type="SAM" id="Phobius"/>
    </source>
</evidence>
<name>A0ABT6F6X8_9BACT</name>
<dbReference type="InterPro" id="IPR002372">
    <property type="entry name" value="PQQ_rpt_dom"/>
</dbReference>
<feature type="domain" description="FHA" evidence="3">
    <location>
        <begin position="25"/>
        <end position="87"/>
    </location>
</feature>
<protein>
    <submittedName>
        <fullName evidence="5">PQQ-binding-like beta-propeller repeat protein</fullName>
    </submittedName>
</protein>
<accession>A0ABT6F6X8</accession>
<sequence>MATLEIHEGPGKVRLVELDREHPVLLGSAASCDIVLQGGGILPVHGRIRWRGRRFKVDASPDAEFLEVNGRKIVSATLHQGDELTIGPCRLFVLTLDAPKAEAPSRSEKKRRRPAKEEEATKVFQGAVPMSSIEAPVVVTTPERRPSVFDQDDFLDDVIEIPPDEEPEVATSKRGEVRGRGREPKGPGPIARLFARWRGAREAEDAPGREVVAASPTVLALVALLGVLVGMGFWLNAIIARTIASRTYNHAIELMEDGDKATAIRDFDAFVAKNPADPRVGKARTLRALANVRQYIAVSGATWSSALDAAREMVETVGDLPEFRDEKSELADLTIRIGEGLADRAKRDVNAKALAEAESAIPLHARIAGDSAPAFLTKSRLPGVLNEARAAIRKAETRLKTLAAMDKAIEEKSASRVYKARDALLQTYGDLSKDPQLVERMVRANDLMRQAARIDPSRRPAETTERPDPLGPPTTFVLRSRTDAPGAPTAADGVVFAVADGSAYAIDGRSGAPLWRTSVGLASPFTPTPVPGDPSVLAVDARRNELTRRDARTGRLIWRQELGEAVDAPPLVLGEQVYQTLPAGRLLVIGLATGEVEAAVDLAFPVTRSPVGDESGRFLYVMGRKDCLFTIARDPLACVDVQYLGHSEGAIPCPPARLGRFLIVAENDRIRDGRWRILVLDEEGAKPRAVQSIDLPGWTWDAPPSSGSSIWAIGDRGGMEVFAAGDYASADPLRSLAKSSPDATASGPAFGLATSGREVWVAAGRSGRYDLDSEGGKLTSRFLLGDLGVAAAPVQSAGRRIIVSTQSPGGGVDLRGIDPSSGKPDWATVVGAAWPTPLIASSDGQGLEGVDRAGRRIRIARSDLEGGGFVSALLLKPGDPRAPDGRLRTVTQDGKTISVIVPEARGTEIWAEDPKEVGGWNATELPSSLATTPLPWSGGLLIPGEDGRAYLIDPLTGKSAAEPLVPEFERERGGRWLAPAALDAESAVLADDAGRIRRLVVQAAPVRRIVAEAETSLDQHLLADPACTGTAVIVATADGSIRALAGRDLSPIGSWKLDAPLLGPPHAVDGRVVAFDAAGGVLLLERDGRRAWSTSLGVPAVGAPLIRDDVLWVVDRAGRARGLAIADGREVAAIDLGVQPVGGLIAVGPDVLVPSGRGVLQPLRLERTSETRP</sequence>
<feature type="compositionally biased region" description="Basic and acidic residues" evidence="1">
    <location>
        <begin position="171"/>
        <end position="185"/>
    </location>
</feature>
<dbReference type="InterPro" id="IPR000253">
    <property type="entry name" value="FHA_dom"/>
</dbReference>
<keyword evidence="2" id="KW-1133">Transmembrane helix</keyword>
<evidence type="ECO:0000313" key="5">
    <source>
        <dbReference type="EMBL" id="MDG3003145.1"/>
    </source>
</evidence>
<dbReference type="Pfam" id="PF00498">
    <property type="entry name" value="FHA"/>
    <property type="match status" value="1"/>
</dbReference>
<reference evidence="5 6" key="1">
    <citation type="submission" date="2023-03" db="EMBL/GenBank/DDBJ databases">
        <title>Paludisphaera mucosa sp. nov. a novel planctomycete from northern fen.</title>
        <authorList>
            <person name="Ivanova A."/>
        </authorList>
    </citation>
    <scope>NUCLEOTIDE SEQUENCE [LARGE SCALE GENOMIC DNA]</scope>
    <source>
        <strain evidence="5 6">Pla2</strain>
    </source>
</reference>
<feature type="domain" description="Pyrrolo-quinoline quinone repeat" evidence="4">
    <location>
        <begin position="1055"/>
        <end position="1130"/>
    </location>
</feature>
<evidence type="ECO:0000259" key="3">
    <source>
        <dbReference type="Pfam" id="PF00498"/>
    </source>
</evidence>
<feature type="domain" description="Pyrrolo-quinoline quinone repeat" evidence="4">
    <location>
        <begin position="500"/>
        <end position="595"/>
    </location>
</feature>
<dbReference type="PANTHER" id="PTHR34512">
    <property type="entry name" value="CELL SURFACE PROTEIN"/>
    <property type="match status" value="1"/>
</dbReference>
<dbReference type="RefSeq" id="WP_277859500.1">
    <property type="nucleotide sequence ID" value="NZ_JARRAG010000001.1"/>
</dbReference>
<dbReference type="Pfam" id="PF13360">
    <property type="entry name" value="PQQ_2"/>
    <property type="match status" value="2"/>
</dbReference>
<dbReference type="Gene3D" id="2.130.10.10">
    <property type="entry name" value="YVTN repeat-like/Quinoprotein amine dehydrogenase"/>
    <property type="match status" value="3"/>
</dbReference>
<keyword evidence="2" id="KW-0812">Transmembrane</keyword>
<proteinExistence type="predicted"/>
<evidence type="ECO:0000313" key="6">
    <source>
        <dbReference type="Proteomes" id="UP001216907"/>
    </source>
</evidence>
<dbReference type="Gene3D" id="2.60.200.20">
    <property type="match status" value="1"/>
</dbReference>
<comment type="caution">
    <text evidence="5">The sequence shown here is derived from an EMBL/GenBank/DDBJ whole genome shotgun (WGS) entry which is preliminary data.</text>
</comment>
<keyword evidence="6" id="KW-1185">Reference proteome</keyword>
<dbReference type="InterPro" id="IPR008984">
    <property type="entry name" value="SMAD_FHA_dom_sf"/>
</dbReference>
<dbReference type="InterPro" id="IPR015943">
    <property type="entry name" value="WD40/YVTN_repeat-like_dom_sf"/>
</dbReference>
<evidence type="ECO:0000259" key="4">
    <source>
        <dbReference type="Pfam" id="PF13360"/>
    </source>
</evidence>
<keyword evidence="2" id="KW-0472">Membrane</keyword>
<dbReference type="CDD" id="cd00060">
    <property type="entry name" value="FHA"/>
    <property type="match status" value="1"/>
</dbReference>
<feature type="region of interest" description="Disordered" evidence="1">
    <location>
        <begin position="449"/>
        <end position="475"/>
    </location>
</feature>
<feature type="compositionally biased region" description="Basic and acidic residues" evidence="1">
    <location>
        <begin position="455"/>
        <end position="468"/>
    </location>
</feature>
<dbReference type="SUPFAM" id="SSF50998">
    <property type="entry name" value="Quinoprotein alcohol dehydrogenase-like"/>
    <property type="match status" value="4"/>
</dbReference>
<evidence type="ECO:0000256" key="1">
    <source>
        <dbReference type="SAM" id="MobiDB-lite"/>
    </source>
</evidence>
<dbReference type="SUPFAM" id="SSF49879">
    <property type="entry name" value="SMAD/FHA domain"/>
    <property type="match status" value="1"/>
</dbReference>
<organism evidence="5 6">
    <name type="scientific">Paludisphaera mucosa</name>
    <dbReference type="NCBI Taxonomy" id="3030827"/>
    <lineage>
        <taxon>Bacteria</taxon>
        <taxon>Pseudomonadati</taxon>
        <taxon>Planctomycetota</taxon>
        <taxon>Planctomycetia</taxon>
        <taxon>Isosphaerales</taxon>
        <taxon>Isosphaeraceae</taxon>
        <taxon>Paludisphaera</taxon>
    </lineage>
</organism>
<gene>
    <name evidence="5" type="ORF">PZE19_05145</name>
</gene>